<accession>A0AAD4ETY9</accession>
<reference evidence="2" key="1">
    <citation type="submission" date="2023-02" db="EMBL/GenBank/DDBJ databases">
        <authorList>
            <person name="Palmer J.M."/>
        </authorList>
    </citation>
    <scope>NUCLEOTIDE SEQUENCE</scope>
    <source>
        <strain evidence="2">FW57</strain>
    </source>
</reference>
<keyword evidence="3" id="KW-1185">Reference proteome</keyword>
<name>A0AAD4ETY9_9PEZI</name>
<dbReference type="InterPro" id="IPR023631">
    <property type="entry name" value="Amidase_dom"/>
</dbReference>
<protein>
    <recommendedName>
        <fullName evidence="1">Amidase domain-containing protein</fullName>
    </recommendedName>
</protein>
<dbReference type="Proteomes" id="UP001197093">
    <property type="component" value="Unassembled WGS sequence"/>
</dbReference>
<dbReference type="EMBL" id="JAHCVI010000003">
    <property type="protein sequence ID" value="KAG7287135.1"/>
    <property type="molecule type" value="Genomic_DNA"/>
</dbReference>
<dbReference type="InterPro" id="IPR036928">
    <property type="entry name" value="AS_sf"/>
</dbReference>
<evidence type="ECO:0000313" key="2">
    <source>
        <dbReference type="EMBL" id="KAG7287135.1"/>
    </source>
</evidence>
<organism evidence="2 3">
    <name type="scientific">Staphylotrichum longicolle</name>
    <dbReference type="NCBI Taxonomy" id="669026"/>
    <lineage>
        <taxon>Eukaryota</taxon>
        <taxon>Fungi</taxon>
        <taxon>Dikarya</taxon>
        <taxon>Ascomycota</taxon>
        <taxon>Pezizomycotina</taxon>
        <taxon>Sordariomycetes</taxon>
        <taxon>Sordariomycetidae</taxon>
        <taxon>Sordariales</taxon>
        <taxon>Chaetomiaceae</taxon>
        <taxon>Staphylotrichum</taxon>
    </lineage>
</organism>
<feature type="domain" description="Amidase" evidence="1">
    <location>
        <begin position="27"/>
        <end position="132"/>
    </location>
</feature>
<evidence type="ECO:0000259" key="1">
    <source>
        <dbReference type="Pfam" id="PF01425"/>
    </source>
</evidence>
<dbReference type="Gene3D" id="3.90.1300.10">
    <property type="entry name" value="Amidase signature (AS) domain"/>
    <property type="match status" value="2"/>
</dbReference>
<comment type="caution">
    <text evidence="2">The sequence shown here is derived from an EMBL/GenBank/DDBJ whole genome shotgun (WGS) entry which is preliminary data.</text>
</comment>
<dbReference type="SUPFAM" id="SSF75304">
    <property type="entry name" value="Amidase signature (AS) enzymes"/>
    <property type="match status" value="2"/>
</dbReference>
<dbReference type="PANTHER" id="PTHR42678:SF34">
    <property type="entry name" value="OS04G0183300 PROTEIN"/>
    <property type="match status" value="1"/>
</dbReference>
<sequence length="288" mass="31297">MPFDPLTTNAVDLQHLLDAGKITSVKLVLEYLAQIEHHDHKFRAFISLAPRTLLLDLASKLDNERQLGRARGPLHGIPIVLKDSFITASEHGMETTAGAWALVGAKADTNSAIAQRLLDQGMIILGKTNMTKYEYEAAIAKLKAFNVAVQSAISIGDIEELTVNGAQAIMPIASHTTQDDLLKALDNRDEASYIEKLKTGLRAVGRRILDQAFDDHEVNLIAALADCSLCIHAAAAGYPLATVPLGQLRYNGRPFGLCVVAKANEEEVLLRFMHAWSGVMNCRPVPGL</sequence>
<dbReference type="AlphaFoldDB" id="A0AAD4ETY9"/>
<evidence type="ECO:0000313" key="3">
    <source>
        <dbReference type="Proteomes" id="UP001197093"/>
    </source>
</evidence>
<gene>
    <name evidence="2" type="ORF">NEMBOFW57_006640</name>
</gene>
<dbReference type="PANTHER" id="PTHR42678">
    <property type="entry name" value="AMIDASE"/>
    <property type="match status" value="1"/>
</dbReference>
<proteinExistence type="predicted"/>
<dbReference type="Pfam" id="PF01425">
    <property type="entry name" value="Amidase"/>
    <property type="match status" value="1"/>
</dbReference>